<accession>B0C668</accession>
<feature type="region of interest" description="Disordered" evidence="1">
    <location>
        <begin position="60"/>
        <end position="90"/>
    </location>
</feature>
<evidence type="ECO:0000313" key="2">
    <source>
        <dbReference type="EMBL" id="ABW31185.1"/>
    </source>
</evidence>
<dbReference type="HOGENOM" id="CLU_115259_0_0_3"/>
<protein>
    <submittedName>
        <fullName evidence="2">Uncharacterized protein</fullName>
    </submittedName>
</protein>
<dbReference type="RefSeq" id="WP_012166370.1">
    <property type="nucleotide sequence ID" value="NC_009925.1"/>
</dbReference>
<organism evidence="2 3">
    <name type="scientific">Acaryochloris marina (strain MBIC 11017)</name>
    <dbReference type="NCBI Taxonomy" id="329726"/>
    <lineage>
        <taxon>Bacteria</taxon>
        <taxon>Bacillati</taxon>
        <taxon>Cyanobacteriota</taxon>
        <taxon>Cyanophyceae</taxon>
        <taxon>Acaryochloridales</taxon>
        <taxon>Acaryochloridaceae</taxon>
        <taxon>Acaryochloris</taxon>
    </lineage>
</organism>
<dbReference type="STRING" id="329726.AM1_6253"/>
<name>B0C668_ACAM1</name>
<sequence>MLIAEYLLMTPQLISLKPKPPAQAKLTPSISIEATPTYPDKASFSTIDRKDDLPVKCKAAPEIEDDDRTTGTTTRYDQSEPTDTRRTQRGYSARQIPGRVRPPRVSREFESKFHALECRQKNLVQQTKQNGQLEYLAVSQSSSGHFWITVEGSGKPFIRIPFDTAEFCFESALELEDTFDVLQVLSLQPGEIIERIEEMIGVWLNRERVARCWG</sequence>
<dbReference type="Proteomes" id="UP000000268">
    <property type="component" value="Chromosome"/>
</dbReference>
<gene>
    <name evidence="2" type="ordered locus">AM1_6253</name>
</gene>
<dbReference type="EMBL" id="CP000828">
    <property type="protein sequence ID" value="ABW31185.1"/>
    <property type="molecule type" value="Genomic_DNA"/>
</dbReference>
<dbReference type="KEGG" id="amr:AM1_6253"/>
<keyword evidence="3" id="KW-1185">Reference proteome</keyword>
<reference evidence="2 3" key="1">
    <citation type="journal article" date="2008" name="Proc. Natl. Acad. Sci. U.S.A.">
        <title>Niche adaptation and genome expansion in the chlorophyll d-producing cyanobacterium Acaryochloris marina.</title>
        <authorList>
            <person name="Swingley W.D."/>
            <person name="Chen M."/>
            <person name="Cheung P.C."/>
            <person name="Conrad A.L."/>
            <person name="Dejesa L.C."/>
            <person name="Hao J."/>
            <person name="Honchak B.M."/>
            <person name="Karbach L.E."/>
            <person name="Kurdoglu A."/>
            <person name="Lahiri S."/>
            <person name="Mastrian S.D."/>
            <person name="Miyashita H."/>
            <person name="Page L."/>
            <person name="Ramakrishna P."/>
            <person name="Satoh S."/>
            <person name="Sattley W.M."/>
            <person name="Shimada Y."/>
            <person name="Taylor H.L."/>
            <person name="Tomo T."/>
            <person name="Tsuchiya T."/>
            <person name="Wang Z.T."/>
            <person name="Raymond J."/>
            <person name="Mimuro M."/>
            <person name="Blankenship R.E."/>
            <person name="Touchman J.W."/>
        </authorList>
    </citation>
    <scope>NUCLEOTIDE SEQUENCE [LARGE SCALE GENOMIC DNA]</scope>
    <source>
        <strain evidence="3">MBIC 11017</strain>
    </source>
</reference>
<evidence type="ECO:0000256" key="1">
    <source>
        <dbReference type="SAM" id="MobiDB-lite"/>
    </source>
</evidence>
<evidence type="ECO:0000313" key="3">
    <source>
        <dbReference type="Proteomes" id="UP000000268"/>
    </source>
</evidence>
<proteinExistence type="predicted"/>
<dbReference type="AlphaFoldDB" id="B0C668"/>